<evidence type="ECO:0000256" key="4">
    <source>
        <dbReference type="HAMAP-Rule" id="MF_01477"/>
    </source>
</evidence>
<evidence type="ECO:0000313" key="6">
    <source>
        <dbReference type="Proteomes" id="UP000002377"/>
    </source>
</evidence>
<dbReference type="EMBL" id="CP002028">
    <property type="protein sequence ID" value="ADG83349.1"/>
    <property type="molecule type" value="Genomic_DNA"/>
</dbReference>
<dbReference type="SUPFAM" id="SSF81301">
    <property type="entry name" value="Nucleotidyltransferase"/>
    <property type="match status" value="1"/>
</dbReference>
<evidence type="ECO:0000256" key="2">
    <source>
        <dbReference type="ARBA" id="ARBA00022490"/>
    </source>
</evidence>
<sequence>MADNTQELIYAAVRAAEDKKARDLVVLDLTDISPVCDYFLICSGNSSTQVQAIAENIKDKLREKGVDFLRIEGMKDAHWILMDYGTFVVHIFQEEDRDFYNLEHLWADAKVVDF</sequence>
<dbReference type="NCBIfam" id="TIGR00090">
    <property type="entry name" value="rsfS_iojap_ybeB"/>
    <property type="match status" value="1"/>
</dbReference>
<dbReference type="GO" id="GO:0090071">
    <property type="term" value="P:negative regulation of ribosome biogenesis"/>
    <property type="evidence" value="ECO:0007669"/>
    <property type="project" value="UniProtKB-UniRule"/>
</dbReference>
<keyword evidence="4" id="KW-0810">Translation regulation</keyword>
<name>D5XBC0_THEPJ</name>
<dbReference type="KEGG" id="tjr:TherJR_2512"/>
<dbReference type="Gene3D" id="3.30.460.10">
    <property type="entry name" value="Beta Polymerase, domain 2"/>
    <property type="match status" value="1"/>
</dbReference>
<comment type="subcellular location">
    <subcellularLocation>
        <location evidence="4">Cytoplasm</location>
    </subcellularLocation>
</comment>
<dbReference type="STRING" id="635013.TherJR_2512"/>
<evidence type="ECO:0000256" key="1">
    <source>
        <dbReference type="ARBA" id="ARBA00010574"/>
    </source>
</evidence>
<keyword evidence="2 4" id="KW-0963">Cytoplasm</keyword>
<dbReference type="FunFam" id="3.30.460.10:FF:000015">
    <property type="entry name" value="Ribosomal silencing factor RsfS"/>
    <property type="match status" value="1"/>
</dbReference>
<proteinExistence type="inferred from homology"/>
<dbReference type="PANTHER" id="PTHR21043:SF0">
    <property type="entry name" value="MITOCHONDRIAL ASSEMBLY OF RIBOSOMAL LARGE SUBUNIT PROTEIN 1"/>
    <property type="match status" value="1"/>
</dbReference>
<organism evidence="5 6">
    <name type="scientific">Thermincola potens (strain JR)</name>
    <dbReference type="NCBI Taxonomy" id="635013"/>
    <lineage>
        <taxon>Bacteria</taxon>
        <taxon>Bacillati</taxon>
        <taxon>Bacillota</taxon>
        <taxon>Clostridia</taxon>
        <taxon>Eubacteriales</taxon>
        <taxon>Thermincolaceae</taxon>
        <taxon>Thermincola</taxon>
    </lineage>
</organism>
<dbReference type="PANTHER" id="PTHR21043">
    <property type="entry name" value="IOJAP SUPERFAMILY ORTHOLOG"/>
    <property type="match status" value="1"/>
</dbReference>
<comment type="subunit">
    <text evidence="4">Interacts with ribosomal protein uL14 (rplN).</text>
</comment>
<reference evidence="5 6" key="1">
    <citation type="submission" date="2010-05" db="EMBL/GenBank/DDBJ databases">
        <title>Complete sequence of Thermincola sp. JR.</title>
        <authorList>
            <consortium name="US DOE Joint Genome Institute"/>
            <person name="Lucas S."/>
            <person name="Copeland A."/>
            <person name="Lapidus A."/>
            <person name="Cheng J.-F."/>
            <person name="Bruce D."/>
            <person name="Goodwin L."/>
            <person name="Pitluck S."/>
            <person name="Chertkov O."/>
            <person name="Detter J.C."/>
            <person name="Han C."/>
            <person name="Tapia R."/>
            <person name="Land M."/>
            <person name="Hauser L."/>
            <person name="Kyrpides N."/>
            <person name="Mikhailova N."/>
            <person name="Hazen T.C."/>
            <person name="Woyke T."/>
        </authorList>
    </citation>
    <scope>NUCLEOTIDE SEQUENCE [LARGE SCALE GENOMIC DNA]</scope>
    <source>
        <strain evidence="5 6">JR</strain>
    </source>
</reference>
<dbReference type="GO" id="GO:0017148">
    <property type="term" value="P:negative regulation of translation"/>
    <property type="evidence" value="ECO:0007669"/>
    <property type="project" value="UniProtKB-UniRule"/>
</dbReference>
<dbReference type="InterPro" id="IPR004394">
    <property type="entry name" value="Iojap/RsfS/C7orf30"/>
</dbReference>
<dbReference type="RefSeq" id="WP_013121343.1">
    <property type="nucleotide sequence ID" value="NC_014152.1"/>
</dbReference>
<evidence type="ECO:0000313" key="5">
    <source>
        <dbReference type="EMBL" id="ADG83349.1"/>
    </source>
</evidence>
<dbReference type="Proteomes" id="UP000002377">
    <property type="component" value="Chromosome"/>
</dbReference>
<comment type="function">
    <text evidence="4">Functions as a ribosomal silencing factor. Interacts with ribosomal protein uL14 (rplN), blocking formation of intersubunit bridge B8. Prevents association of the 30S and 50S ribosomal subunits and the formation of functional ribosomes, thus repressing translation.</text>
</comment>
<keyword evidence="3 4" id="KW-0678">Repressor</keyword>
<dbReference type="GO" id="GO:0043023">
    <property type="term" value="F:ribosomal large subunit binding"/>
    <property type="evidence" value="ECO:0007669"/>
    <property type="project" value="TreeGrafter"/>
</dbReference>
<dbReference type="GO" id="GO:0042256">
    <property type="term" value="P:cytosolic ribosome assembly"/>
    <property type="evidence" value="ECO:0007669"/>
    <property type="project" value="UniProtKB-UniRule"/>
</dbReference>
<protein>
    <recommendedName>
        <fullName evidence="4">Ribosomal silencing factor RsfS</fullName>
    </recommendedName>
</protein>
<dbReference type="InterPro" id="IPR043519">
    <property type="entry name" value="NT_sf"/>
</dbReference>
<dbReference type="AlphaFoldDB" id="D5XBC0"/>
<comment type="similarity">
    <text evidence="1 4">Belongs to the Iojap/RsfS family.</text>
</comment>
<dbReference type="Pfam" id="PF02410">
    <property type="entry name" value="RsfS"/>
    <property type="match status" value="1"/>
</dbReference>
<dbReference type="HOGENOM" id="CLU_092688_2_2_9"/>
<dbReference type="HAMAP" id="MF_01477">
    <property type="entry name" value="Iojap_RsfS"/>
    <property type="match status" value="1"/>
</dbReference>
<accession>D5XBC0</accession>
<dbReference type="OrthoDB" id="9793681at2"/>
<dbReference type="GO" id="GO:0005737">
    <property type="term" value="C:cytoplasm"/>
    <property type="evidence" value="ECO:0007669"/>
    <property type="project" value="UniProtKB-SubCell"/>
</dbReference>
<dbReference type="eggNOG" id="COG0799">
    <property type="taxonomic scope" value="Bacteria"/>
</dbReference>
<evidence type="ECO:0000256" key="3">
    <source>
        <dbReference type="ARBA" id="ARBA00022491"/>
    </source>
</evidence>
<keyword evidence="6" id="KW-1185">Reference proteome</keyword>
<gene>
    <name evidence="4" type="primary">rsfS</name>
    <name evidence="5" type="ordered locus">TherJR_2512</name>
</gene>